<keyword evidence="3" id="KW-1185">Reference proteome</keyword>
<dbReference type="InterPro" id="IPR008928">
    <property type="entry name" value="6-hairpin_glycosidase_sf"/>
</dbReference>
<evidence type="ECO:0000313" key="2">
    <source>
        <dbReference type="EMBL" id="MDR6551892.1"/>
    </source>
</evidence>
<dbReference type="SUPFAM" id="SSF48208">
    <property type="entry name" value="Six-hairpin glycosidases"/>
    <property type="match status" value="1"/>
</dbReference>
<name>A0ABU1NWN4_9BACL</name>
<dbReference type="RefSeq" id="WP_310499445.1">
    <property type="nucleotide sequence ID" value="NZ_JAVDSB010000004.1"/>
</dbReference>
<protein>
    <recommendedName>
        <fullName evidence="1">Mannosylglycerate hydrolase MGH1-like glycoside hydrolase domain-containing protein</fullName>
    </recommendedName>
</protein>
<evidence type="ECO:0000313" key="3">
    <source>
        <dbReference type="Proteomes" id="UP001267290"/>
    </source>
</evidence>
<dbReference type="InterPro" id="IPR054491">
    <property type="entry name" value="MGH1-like_GH"/>
</dbReference>
<reference evidence="2 3" key="1">
    <citation type="submission" date="2023-07" db="EMBL/GenBank/DDBJ databases">
        <title>Sorghum-associated microbial communities from plants grown in Nebraska, USA.</title>
        <authorList>
            <person name="Schachtman D."/>
        </authorList>
    </citation>
    <scope>NUCLEOTIDE SEQUENCE [LARGE SCALE GENOMIC DNA]</scope>
    <source>
        <strain evidence="2 3">CC258</strain>
    </source>
</reference>
<dbReference type="Gene3D" id="1.50.10.10">
    <property type="match status" value="1"/>
</dbReference>
<gene>
    <name evidence="2" type="ORF">J2736_003081</name>
</gene>
<proteinExistence type="predicted"/>
<sequence>MSKNMKIDATTLPETQVSYTTDNATLQRLYDLCEEMAKKNIQIFLDKKVLVEGSYYPNVWLETQPMGGEMYAKRNMEVALNNQLIFMENQREDGRIPGMVSVVEGKLHADFAWFQGYCFPLPALKMYYWMKKDRGYLQQLYDVLEGFDSYLWKYRDSDGDGCLETWCVWDTGEDHCTRLAGAPDSWDGETPPSGLGQVPYASMDVMSYSCSGRDVLALISQELGNGKEAYWQEKANEVREKINAYLWRPDKHACYDRDCHNEFMDVLTHNNLRVMYFGGFSQEMADEFIAFHMLNPDEFWTTMPLPSIAANDPLFRNIASNDWSGQPQGLTYQRAIQALENYGHYAEITLLGKIYLSVLEKHLFFPQQIDPFTAEPSKAKDGYGPAILSVLEYHSRLYGVSISMDHVYWGGLQDGEFERTYTQQWGQDIFTLESKDGFFSGYINGKKVFQATHGIRIVTDLHGNIKEIIGIDTVSTAVYLEVENQVYSFTIKPNEVCVIQNDGVISKQQVPFDYPFAQ</sequence>
<dbReference type="InterPro" id="IPR012341">
    <property type="entry name" value="6hp_glycosidase-like_sf"/>
</dbReference>
<dbReference type="Proteomes" id="UP001267290">
    <property type="component" value="Unassembled WGS sequence"/>
</dbReference>
<accession>A0ABU1NWN4</accession>
<dbReference type="Pfam" id="PF22422">
    <property type="entry name" value="MGH1-like_GH"/>
    <property type="match status" value="1"/>
</dbReference>
<evidence type="ECO:0000259" key="1">
    <source>
        <dbReference type="Pfam" id="PF22422"/>
    </source>
</evidence>
<feature type="domain" description="Mannosylglycerate hydrolase MGH1-like glycoside hydrolase" evidence="1">
    <location>
        <begin position="85"/>
        <end position="380"/>
    </location>
</feature>
<dbReference type="EMBL" id="JAVDSB010000004">
    <property type="protein sequence ID" value="MDR6551892.1"/>
    <property type="molecule type" value="Genomic_DNA"/>
</dbReference>
<organism evidence="2 3">
    <name type="scientific">Paenibacillus qinlingensis</name>
    <dbReference type="NCBI Taxonomy" id="1837343"/>
    <lineage>
        <taxon>Bacteria</taxon>
        <taxon>Bacillati</taxon>
        <taxon>Bacillota</taxon>
        <taxon>Bacilli</taxon>
        <taxon>Bacillales</taxon>
        <taxon>Paenibacillaceae</taxon>
        <taxon>Paenibacillus</taxon>
    </lineage>
</organism>
<comment type="caution">
    <text evidence="2">The sequence shown here is derived from an EMBL/GenBank/DDBJ whole genome shotgun (WGS) entry which is preliminary data.</text>
</comment>